<evidence type="ECO:0000256" key="1">
    <source>
        <dbReference type="ARBA" id="ARBA00004496"/>
    </source>
</evidence>
<dbReference type="InterPro" id="IPR024983">
    <property type="entry name" value="CHAT_dom"/>
</dbReference>
<feature type="repeat" description="TPR" evidence="4">
    <location>
        <begin position="137"/>
        <end position="170"/>
    </location>
</feature>
<proteinExistence type="predicted"/>
<dbReference type="GO" id="GO:0005092">
    <property type="term" value="F:GDP-dissociation inhibitor activity"/>
    <property type="evidence" value="ECO:0007669"/>
    <property type="project" value="TreeGrafter"/>
</dbReference>
<evidence type="ECO:0000259" key="5">
    <source>
        <dbReference type="Pfam" id="PF12770"/>
    </source>
</evidence>
<feature type="repeat" description="TPR" evidence="4">
    <location>
        <begin position="217"/>
        <end position="250"/>
    </location>
</feature>
<dbReference type="PANTHER" id="PTHR45954">
    <property type="entry name" value="LD33695P"/>
    <property type="match status" value="1"/>
</dbReference>
<feature type="repeat" description="TPR" evidence="4">
    <location>
        <begin position="257"/>
        <end position="290"/>
    </location>
</feature>
<reference evidence="6" key="1">
    <citation type="submission" date="2024-01" db="EMBL/GenBank/DDBJ databases">
        <title>Bank of Algae and Cyanobacteria of the Azores (BACA) strain genomes.</title>
        <authorList>
            <person name="Luz R."/>
            <person name="Cordeiro R."/>
            <person name="Fonseca A."/>
            <person name="Goncalves V."/>
        </authorList>
    </citation>
    <scope>NUCLEOTIDE SEQUENCE</scope>
    <source>
        <strain evidence="6">BACA0141</strain>
    </source>
</reference>
<dbReference type="GO" id="GO:0005938">
    <property type="term" value="C:cell cortex"/>
    <property type="evidence" value="ECO:0007669"/>
    <property type="project" value="TreeGrafter"/>
</dbReference>
<feature type="domain" description="CHAT" evidence="5">
    <location>
        <begin position="547"/>
        <end position="629"/>
    </location>
</feature>
<protein>
    <submittedName>
        <fullName evidence="6">Tetratricopeptide repeat protein</fullName>
    </submittedName>
</protein>
<name>A0AAW9PW78_9CYAN</name>
<evidence type="ECO:0000313" key="7">
    <source>
        <dbReference type="Proteomes" id="UP001333818"/>
    </source>
</evidence>
<dbReference type="SUPFAM" id="SSF48452">
    <property type="entry name" value="TPR-like"/>
    <property type="match status" value="2"/>
</dbReference>
<dbReference type="GO" id="GO:0001965">
    <property type="term" value="F:G-protein alpha-subunit binding"/>
    <property type="evidence" value="ECO:0007669"/>
    <property type="project" value="TreeGrafter"/>
</dbReference>
<dbReference type="SMART" id="SM00028">
    <property type="entry name" value="TPR"/>
    <property type="match status" value="7"/>
</dbReference>
<dbReference type="InterPro" id="IPR011990">
    <property type="entry name" value="TPR-like_helical_dom_sf"/>
</dbReference>
<evidence type="ECO:0000256" key="2">
    <source>
        <dbReference type="ARBA" id="ARBA00022490"/>
    </source>
</evidence>
<evidence type="ECO:0000313" key="6">
    <source>
        <dbReference type="EMBL" id="MEE3719799.1"/>
    </source>
</evidence>
<dbReference type="InterPro" id="IPR052386">
    <property type="entry name" value="GPSM"/>
</dbReference>
<dbReference type="AlphaFoldDB" id="A0AAW9PW78"/>
<dbReference type="EMBL" id="JAZBJZ010000172">
    <property type="protein sequence ID" value="MEE3719799.1"/>
    <property type="molecule type" value="Genomic_DNA"/>
</dbReference>
<keyword evidence="7" id="KW-1185">Reference proteome</keyword>
<evidence type="ECO:0000256" key="4">
    <source>
        <dbReference type="PROSITE-ProRule" id="PRU00339"/>
    </source>
</evidence>
<keyword evidence="3" id="KW-0677">Repeat</keyword>
<feature type="repeat" description="TPR" evidence="4">
    <location>
        <begin position="97"/>
        <end position="130"/>
    </location>
</feature>
<dbReference type="Pfam" id="PF12770">
    <property type="entry name" value="CHAT"/>
    <property type="match status" value="1"/>
</dbReference>
<dbReference type="Pfam" id="PF13424">
    <property type="entry name" value="TPR_12"/>
    <property type="match status" value="3"/>
</dbReference>
<dbReference type="Gene3D" id="1.25.40.10">
    <property type="entry name" value="Tetratricopeptide repeat domain"/>
    <property type="match status" value="3"/>
</dbReference>
<gene>
    <name evidence="6" type="ORF">V2H45_23940</name>
</gene>
<dbReference type="InterPro" id="IPR019734">
    <property type="entry name" value="TPR_rpt"/>
</dbReference>
<keyword evidence="4" id="KW-0802">TPR repeat</keyword>
<dbReference type="Proteomes" id="UP001333818">
    <property type="component" value="Unassembled WGS sequence"/>
</dbReference>
<keyword evidence="2" id="KW-0963">Cytoplasm</keyword>
<evidence type="ECO:0000256" key="3">
    <source>
        <dbReference type="ARBA" id="ARBA00022737"/>
    </source>
</evidence>
<accession>A0AAW9PW78</accession>
<dbReference type="RefSeq" id="WP_330486236.1">
    <property type="nucleotide sequence ID" value="NZ_JAZBJZ010000172.1"/>
</dbReference>
<comment type="subcellular location">
    <subcellularLocation>
        <location evidence="1">Cytoplasm</location>
    </subcellularLocation>
</comment>
<feature type="non-terminal residue" evidence="6">
    <location>
        <position position="641"/>
    </location>
</feature>
<dbReference type="PANTHER" id="PTHR45954:SF1">
    <property type="entry name" value="LD33695P"/>
    <property type="match status" value="1"/>
</dbReference>
<dbReference type="PROSITE" id="PS50005">
    <property type="entry name" value="TPR"/>
    <property type="match status" value="5"/>
</dbReference>
<comment type="caution">
    <text evidence="6">The sequence shown here is derived from an EMBL/GenBank/DDBJ whole genome shotgun (WGS) entry which is preliminary data.</text>
</comment>
<organism evidence="6 7">
    <name type="scientific">Tumidithrix elongata BACA0141</name>
    <dbReference type="NCBI Taxonomy" id="2716417"/>
    <lineage>
        <taxon>Bacteria</taxon>
        <taxon>Bacillati</taxon>
        <taxon>Cyanobacteriota</taxon>
        <taxon>Cyanophyceae</taxon>
        <taxon>Pseudanabaenales</taxon>
        <taxon>Pseudanabaenaceae</taxon>
        <taxon>Tumidithrix</taxon>
        <taxon>Tumidithrix elongata</taxon>
    </lineage>
</organism>
<feature type="repeat" description="TPR" evidence="4">
    <location>
        <begin position="177"/>
        <end position="210"/>
    </location>
</feature>
<sequence>MAARIYPLTLVLASSLWGIGIDLPHAIGAANQTTTPQSQISDNKPIAQNTTTRKAEADRLYYQGIQQWKISQFEAAVQSWQQTLTIYRDIKDRQGEGSSLTGLGLAYQKLGKYDNAIECHLQALAIDREIKYKLSEGWSLGNLGLAYYSLGKYDKAIEYQQQSLAIAREIKERLGESIALGNLGLAYYSLGKYDKAIEYHLQSLAIAREIKERLGEGQELGNLGLAYQKLNKYDKAIEYYLQSLAISREIKDRSGESHTLNNLGIAYRELNRDREAMTSFQQALTIAREIGARSVEGYALGNLGNVLSKVKQPELAILFYKQSVNVREAIRKDLRKLDKDIQKSYLDTVEKTYRELADLLLKQDRVLEAQQVLDLLKVQELSDYLKTVRGNEQTAKGTDLQRPEQTIIALGNELADLQKLDRLGKLDPVKQQRLAYLTSQESDRNQQFNAFLKSPEVQKQIEQLRRTEQAQNVDIEKFNRLRKSLAQVQNAALLYPLILDDRFELILITATTPPIRRTINLKREVLNAAIVEFRANLRDPSSFDVRKDGQKFYDWLIHPFDAELQQAKVQTIIYAPDGQLRYIPLAALYDGKQWLVEKYRINNITASSLTDFAPRPHNNPRVLAAAATNSQNIQVGDRSIP</sequence>